<comment type="PTM">
    <text evidence="6">Cleaved by autocatalysis into a large and a small subunit.</text>
</comment>
<gene>
    <name evidence="7" type="primary">ggt</name>
    <name evidence="7" type="ORF">DP120_01130</name>
</gene>
<dbReference type="InterPro" id="IPR000101">
    <property type="entry name" value="GGT_peptidase"/>
</dbReference>
<evidence type="ECO:0000256" key="3">
    <source>
        <dbReference type="ARBA" id="ARBA00047417"/>
    </source>
</evidence>
<keyword evidence="6" id="KW-0865">Zymogen</keyword>
<dbReference type="GO" id="GO:0036374">
    <property type="term" value="F:glutathione hydrolase activity"/>
    <property type="evidence" value="ECO:0007669"/>
    <property type="project" value="UniProtKB-UniRule"/>
</dbReference>
<comment type="catalytic activity">
    <reaction evidence="3 6">
        <text>an N-terminal (5-L-glutamyl)-[peptide] + an alpha-amino acid = 5-L-glutamyl amino acid + an N-terminal L-alpha-aminoacyl-[peptide]</text>
        <dbReference type="Rhea" id="RHEA:23904"/>
        <dbReference type="Rhea" id="RHEA-COMP:9780"/>
        <dbReference type="Rhea" id="RHEA-COMP:9795"/>
        <dbReference type="ChEBI" id="CHEBI:77644"/>
        <dbReference type="ChEBI" id="CHEBI:78597"/>
        <dbReference type="ChEBI" id="CHEBI:78599"/>
        <dbReference type="ChEBI" id="CHEBI:78608"/>
        <dbReference type="EC" id="2.3.2.2"/>
    </reaction>
</comment>
<dbReference type="InterPro" id="IPR029055">
    <property type="entry name" value="Ntn_hydrolases_N"/>
</dbReference>
<comment type="subunit">
    <text evidence="6">This enzyme consists of two polypeptide chains, which are synthesized in precursor form from a single polypeptide.</text>
</comment>
<dbReference type="GO" id="GO:0103068">
    <property type="term" value="F:leukotriene C4 gamma-glutamyl transferase activity"/>
    <property type="evidence" value="ECO:0007669"/>
    <property type="project" value="UniProtKB-EC"/>
</dbReference>
<keyword evidence="6 7" id="KW-0808">Transferase</keyword>
<evidence type="ECO:0000256" key="4">
    <source>
        <dbReference type="PIRSR" id="PIRSR600101-1"/>
    </source>
</evidence>
<dbReference type="GO" id="GO:0006751">
    <property type="term" value="P:glutathione catabolic process"/>
    <property type="evidence" value="ECO:0007669"/>
    <property type="project" value="UniProtKB-UniRule"/>
</dbReference>
<keyword evidence="6" id="KW-0317">Glutathione biosynthesis</keyword>
<dbReference type="GO" id="GO:0006750">
    <property type="term" value="P:glutathione biosynthetic process"/>
    <property type="evidence" value="ECO:0007669"/>
    <property type="project" value="UniProtKB-KW"/>
</dbReference>
<accession>A0A365L6B2</accession>
<evidence type="ECO:0000256" key="6">
    <source>
        <dbReference type="RuleBase" id="RU368036"/>
    </source>
</evidence>
<comment type="catalytic activity">
    <reaction evidence="2 6">
        <text>glutathione + H2O = L-cysteinylglycine + L-glutamate</text>
        <dbReference type="Rhea" id="RHEA:28807"/>
        <dbReference type="ChEBI" id="CHEBI:15377"/>
        <dbReference type="ChEBI" id="CHEBI:29985"/>
        <dbReference type="ChEBI" id="CHEBI:57925"/>
        <dbReference type="ChEBI" id="CHEBI:61694"/>
        <dbReference type="EC" id="3.4.19.13"/>
    </reaction>
</comment>
<dbReference type="RefSeq" id="WP_112221350.1">
    <property type="nucleotide sequence ID" value="NZ_CP047673.1"/>
</dbReference>
<evidence type="ECO:0000256" key="1">
    <source>
        <dbReference type="ARBA" id="ARBA00001049"/>
    </source>
</evidence>
<comment type="catalytic activity">
    <reaction evidence="1 6">
        <text>an S-substituted glutathione + H2O = an S-substituted L-cysteinylglycine + L-glutamate</text>
        <dbReference type="Rhea" id="RHEA:59468"/>
        <dbReference type="ChEBI" id="CHEBI:15377"/>
        <dbReference type="ChEBI" id="CHEBI:29985"/>
        <dbReference type="ChEBI" id="CHEBI:90779"/>
        <dbReference type="ChEBI" id="CHEBI:143103"/>
        <dbReference type="EC" id="3.4.19.13"/>
    </reaction>
</comment>
<proteinExistence type="inferred from homology"/>
<dbReference type="PANTHER" id="PTHR43881">
    <property type="entry name" value="GAMMA-GLUTAMYLTRANSPEPTIDASE (AFU_ORTHOLOGUE AFUA_4G13580)"/>
    <property type="match status" value="1"/>
</dbReference>
<reference evidence="7 8" key="1">
    <citation type="submission" date="2018-06" db="EMBL/GenBank/DDBJ databases">
        <title>The draft genome sequences of strains SCU63 and S1.</title>
        <authorList>
            <person name="Gan L."/>
        </authorList>
    </citation>
    <scope>NUCLEOTIDE SEQUENCE [LARGE SCALE GENOMIC DNA]</scope>
    <source>
        <strain evidence="7 8">SCU63</strain>
    </source>
</reference>
<dbReference type="EC" id="2.3.2.2" evidence="6"/>
<dbReference type="InterPro" id="IPR043138">
    <property type="entry name" value="GGT_lsub"/>
</dbReference>
<comment type="pathway">
    <text evidence="6">Sulfur metabolism; glutathione metabolism.</text>
</comment>
<dbReference type="Gene3D" id="1.10.246.130">
    <property type="match status" value="1"/>
</dbReference>
<feature type="binding site" evidence="5">
    <location>
        <position position="448"/>
    </location>
    <ligand>
        <name>L-glutamate</name>
        <dbReference type="ChEBI" id="CHEBI:29985"/>
    </ligand>
</feature>
<keyword evidence="8" id="KW-1185">Reference proteome</keyword>
<comment type="similarity">
    <text evidence="6">Belongs to the gamma-glutamyltransferase family.</text>
</comment>
<dbReference type="Pfam" id="PF01019">
    <property type="entry name" value="G_glu_transpept"/>
    <property type="match status" value="1"/>
</dbReference>
<evidence type="ECO:0000313" key="7">
    <source>
        <dbReference type="EMBL" id="RAZ80923.1"/>
    </source>
</evidence>
<evidence type="ECO:0000313" key="8">
    <source>
        <dbReference type="Proteomes" id="UP000251002"/>
    </source>
</evidence>
<name>A0A365L6B2_9BACL</name>
<evidence type="ECO:0000256" key="5">
    <source>
        <dbReference type="PIRSR" id="PIRSR600101-2"/>
    </source>
</evidence>
<dbReference type="SUPFAM" id="SSF56235">
    <property type="entry name" value="N-terminal nucleophile aminohydrolases (Ntn hydrolases)"/>
    <property type="match status" value="1"/>
</dbReference>
<feature type="active site" description="Nucleophile" evidence="4">
    <location>
        <position position="365"/>
    </location>
</feature>
<dbReference type="AlphaFoldDB" id="A0A365L6B2"/>
<dbReference type="PANTHER" id="PTHR43881:SF5">
    <property type="entry name" value="GAMMA-GLUTAMYLTRANSPEPTIDASE"/>
    <property type="match status" value="1"/>
</dbReference>
<dbReference type="Gene3D" id="3.60.20.40">
    <property type="match status" value="1"/>
</dbReference>
<keyword evidence="6" id="KW-0378">Hydrolase</keyword>
<sequence>MDNNNVTGAATEFLSTHRPPAFGTTGAVASPHYLATQAGQEILKDGGHAVDAAIGMNAVLCVVYPHMAGLGGDLFSLIWTNKNGKVDAINGSGKSGENVTIDYYRNNGHEEIPERGPLAANTVPGTVHAWWEIHQKYGKKEWESLFKYAIHYAEQGFPVSQKFSDFIPEKKDVLELHEETKKIFMKDGNILKEGDLFVQSDLARSLKLIASEGPSVFYSGEIAEKIISSLEKHGGLLTKNDLNNHKSEWQEPLQSSYRGYDVFQIRPNTQGLASLIILNILDEFNLKELGDNTADYYHLMAEATKLAFLYRDEWVTDENYMEREPEELIAKEIGKELAKQIQFDRVSPALERQKSLPLFKENKDTTYMCAVDEEGNACSLIQSIYHEFGSGFVPEGTGFILQNRGSFFELDPEHPNALAPGKKTFHTIIPAMMLKDGKPFMLYGSMGGEGQPQTQAAIATRVVDFGYNIQQAIEAPRWLHGKTWGEESKTFKLESRISKDITDELDKRGQLVERVENWTGTMGHAQGIIIDRERGVLSAGADPRGDGIGLSW</sequence>
<evidence type="ECO:0000256" key="2">
    <source>
        <dbReference type="ARBA" id="ARBA00001089"/>
    </source>
</evidence>
<dbReference type="UniPathway" id="UPA00204"/>
<dbReference type="InterPro" id="IPR052896">
    <property type="entry name" value="GGT-like_enzyme"/>
</dbReference>
<dbReference type="EC" id="3.4.19.13" evidence="6"/>
<dbReference type="EMBL" id="QLZR01000001">
    <property type="protein sequence ID" value="RAZ80923.1"/>
    <property type="molecule type" value="Genomic_DNA"/>
</dbReference>
<dbReference type="NCBIfam" id="TIGR00066">
    <property type="entry name" value="g_glut_trans"/>
    <property type="match status" value="1"/>
</dbReference>
<comment type="caution">
    <text evidence="7">The sequence shown here is derived from an EMBL/GenBank/DDBJ whole genome shotgun (WGS) entry which is preliminary data.</text>
</comment>
<dbReference type="Proteomes" id="UP000251002">
    <property type="component" value="Unassembled WGS sequence"/>
</dbReference>
<keyword evidence="6 7" id="KW-0012">Acyltransferase</keyword>
<dbReference type="PRINTS" id="PR01210">
    <property type="entry name" value="GGTRANSPTASE"/>
</dbReference>
<protein>
    <recommendedName>
        <fullName evidence="6">Glutathione hydrolase proenzyme</fullName>
        <ecNumber evidence="6">2.3.2.2</ecNumber>
        <ecNumber evidence="6">3.4.19.13</ecNumber>
    </recommendedName>
    <component>
        <recommendedName>
            <fullName evidence="6">Glutathione hydrolase large chain</fullName>
        </recommendedName>
    </component>
    <component>
        <recommendedName>
            <fullName evidence="6">Glutathione hydrolase small chain</fullName>
        </recommendedName>
    </component>
</protein>
<dbReference type="InterPro" id="IPR043137">
    <property type="entry name" value="GGT_ssub_C"/>
</dbReference>
<organism evidence="7 8">
    <name type="scientific">Planococcus halotolerans</name>
    <dbReference type="NCBI Taxonomy" id="2233542"/>
    <lineage>
        <taxon>Bacteria</taxon>
        <taxon>Bacillati</taxon>
        <taxon>Bacillota</taxon>
        <taxon>Bacilli</taxon>
        <taxon>Bacillales</taxon>
        <taxon>Caryophanaceae</taxon>
        <taxon>Planococcus</taxon>
    </lineage>
</organism>